<dbReference type="AlphaFoldDB" id="A0AAV2D2K1"/>
<dbReference type="Pfam" id="PF13966">
    <property type="entry name" value="zf-RVT"/>
    <property type="match status" value="1"/>
</dbReference>
<protein>
    <recommendedName>
        <fullName evidence="1">Reverse transcriptase zinc-binding domain-containing protein</fullName>
    </recommendedName>
</protein>
<keyword evidence="3" id="KW-1185">Reference proteome</keyword>
<proteinExistence type="predicted"/>
<dbReference type="Proteomes" id="UP001497516">
    <property type="component" value="Chromosome 10"/>
</dbReference>
<feature type="domain" description="Reverse transcriptase zinc-binding" evidence="1">
    <location>
        <begin position="118"/>
        <end position="192"/>
    </location>
</feature>
<name>A0AAV2D2K1_9ROSI</name>
<dbReference type="PANTHER" id="PTHR33116">
    <property type="entry name" value="REVERSE TRANSCRIPTASE ZINC-BINDING DOMAIN-CONTAINING PROTEIN-RELATED-RELATED"/>
    <property type="match status" value="1"/>
</dbReference>
<sequence length="193" mass="22266">MCSDFLWGVVEGARKKAVVAWSRITYPKREGGLGLKDMCTWNLACVVRHIWVVLLRQGSLWVAWLWEFRIKGGNFWTLTSKAGSWLWQKILKIRDKLRGWISVASYGVYWKGELMTKFCIRNVWEELRPKRGVVTWKSLVWKGPSIPKNQFLVWLVVTDCIITGEKVQGWGGSGDYGCVFCSCSLETRSHLFA</sequence>
<dbReference type="PANTHER" id="PTHR33116:SF84">
    <property type="entry name" value="RNA-DIRECTED DNA POLYMERASE"/>
    <property type="match status" value="1"/>
</dbReference>
<reference evidence="2 3" key="1">
    <citation type="submission" date="2024-04" db="EMBL/GenBank/DDBJ databases">
        <authorList>
            <person name="Fracassetti M."/>
        </authorList>
    </citation>
    <scope>NUCLEOTIDE SEQUENCE [LARGE SCALE GENOMIC DNA]</scope>
</reference>
<evidence type="ECO:0000313" key="2">
    <source>
        <dbReference type="EMBL" id="CAL1362803.1"/>
    </source>
</evidence>
<evidence type="ECO:0000313" key="3">
    <source>
        <dbReference type="Proteomes" id="UP001497516"/>
    </source>
</evidence>
<gene>
    <name evidence="2" type="ORF">LTRI10_LOCUS9629</name>
</gene>
<organism evidence="2 3">
    <name type="scientific">Linum trigynum</name>
    <dbReference type="NCBI Taxonomy" id="586398"/>
    <lineage>
        <taxon>Eukaryota</taxon>
        <taxon>Viridiplantae</taxon>
        <taxon>Streptophyta</taxon>
        <taxon>Embryophyta</taxon>
        <taxon>Tracheophyta</taxon>
        <taxon>Spermatophyta</taxon>
        <taxon>Magnoliopsida</taxon>
        <taxon>eudicotyledons</taxon>
        <taxon>Gunneridae</taxon>
        <taxon>Pentapetalae</taxon>
        <taxon>rosids</taxon>
        <taxon>fabids</taxon>
        <taxon>Malpighiales</taxon>
        <taxon>Linaceae</taxon>
        <taxon>Linum</taxon>
    </lineage>
</organism>
<dbReference type="EMBL" id="OZ034814">
    <property type="protein sequence ID" value="CAL1362803.1"/>
    <property type="molecule type" value="Genomic_DNA"/>
</dbReference>
<accession>A0AAV2D2K1</accession>
<evidence type="ECO:0000259" key="1">
    <source>
        <dbReference type="Pfam" id="PF13966"/>
    </source>
</evidence>
<dbReference type="InterPro" id="IPR026960">
    <property type="entry name" value="RVT-Znf"/>
</dbReference>